<dbReference type="SMART" id="SM00345">
    <property type="entry name" value="HTH_GNTR"/>
    <property type="match status" value="1"/>
</dbReference>
<dbReference type="EMBL" id="RDSM01000003">
    <property type="protein sequence ID" value="RXH54791.1"/>
    <property type="molecule type" value="Genomic_DNA"/>
</dbReference>
<dbReference type="PANTHER" id="PTHR44846:SF1">
    <property type="entry name" value="MANNOSYL-D-GLYCERATE TRANSPORT_METABOLISM SYSTEM REPRESSOR MNGR-RELATED"/>
    <property type="match status" value="1"/>
</dbReference>
<dbReference type="PRINTS" id="PR00035">
    <property type="entry name" value="HTHGNTR"/>
</dbReference>
<dbReference type="AlphaFoldDB" id="A0A4Q0SZY0"/>
<proteinExistence type="predicted"/>
<dbReference type="PROSITE" id="PS50949">
    <property type="entry name" value="HTH_GNTR"/>
    <property type="match status" value="1"/>
</dbReference>
<dbReference type="Gene3D" id="3.40.1410.10">
    <property type="entry name" value="Chorismate lyase-like"/>
    <property type="match status" value="1"/>
</dbReference>
<keyword evidence="3" id="KW-0804">Transcription</keyword>
<evidence type="ECO:0000256" key="1">
    <source>
        <dbReference type="ARBA" id="ARBA00023015"/>
    </source>
</evidence>
<dbReference type="Gene3D" id="1.10.10.10">
    <property type="entry name" value="Winged helix-like DNA-binding domain superfamily/Winged helix DNA-binding domain"/>
    <property type="match status" value="1"/>
</dbReference>
<protein>
    <submittedName>
        <fullName evidence="5">Putative transcriptional regulator of N-Acetylglucosamine utilization, GntR family</fullName>
    </submittedName>
</protein>
<evidence type="ECO:0000313" key="5">
    <source>
        <dbReference type="EMBL" id="RXH54791.1"/>
    </source>
</evidence>
<keyword evidence="6" id="KW-1185">Reference proteome</keyword>
<reference evidence="5 6" key="1">
    <citation type="submission" date="2018-11" db="EMBL/GenBank/DDBJ databases">
        <authorList>
            <person name="Mardanov A.V."/>
            <person name="Ravin N.V."/>
            <person name="Dedysh S.N."/>
        </authorList>
    </citation>
    <scope>NUCLEOTIDE SEQUENCE [LARGE SCALE GENOMIC DNA]</scope>
    <source>
        <strain evidence="5 6">AF10</strain>
    </source>
</reference>
<dbReference type="Pfam" id="PF00392">
    <property type="entry name" value="GntR"/>
    <property type="match status" value="1"/>
</dbReference>
<dbReference type="CDD" id="cd07377">
    <property type="entry name" value="WHTH_GntR"/>
    <property type="match status" value="1"/>
</dbReference>
<dbReference type="Pfam" id="PF07702">
    <property type="entry name" value="UTRA"/>
    <property type="match status" value="1"/>
</dbReference>
<keyword evidence="2" id="KW-0238">DNA-binding</keyword>
<dbReference type="InterPro" id="IPR036390">
    <property type="entry name" value="WH_DNA-bd_sf"/>
</dbReference>
<dbReference type="InterPro" id="IPR036388">
    <property type="entry name" value="WH-like_DNA-bd_sf"/>
</dbReference>
<evidence type="ECO:0000259" key="4">
    <source>
        <dbReference type="PROSITE" id="PS50949"/>
    </source>
</evidence>
<reference evidence="6" key="2">
    <citation type="submission" date="2019-02" db="EMBL/GenBank/DDBJ databases">
        <title>Granulicella sibirica sp. nov., a psychrotolerant acidobacterium isolated from an organic soil layer in forested tundra, West Siberia.</title>
        <authorList>
            <person name="Oshkin I.Y."/>
            <person name="Kulichevskaya I.S."/>
            <person name="Rijpstra W.I.C."/>
            <person name="Sinninghe Damste J.S."/>
            <person name="Rakitin A.L."/>
            <person name="Ravin N.V."/>
            <person name="Dedysh S.N."/>
        </authorList>
    </citation>
    <scope>NUCLEOTIDE SEQUENCE [LARGE SCALE GENOMIC DNA]</scope>
    <source>
        <strain evidence="6">AF10</strain>
    </source>
</reference>
<feature type="domain" description="HTH gntR-type" evidence="4">
    <location>
        <begin position="11"/>
        <end position="79"/>
    </location>
</feature>
<dbReference type="GO" id="GO:0045892">
    <property type="term" value="P:negative regulation of DNA-templated transcription"/>
    <property type="evidence" value="ECO:0007669"/>
    <property type="project" value="TreeGrafter"/>
</dbReference>
<comment type="caution">
    <text evidence="5">The sequence shown here is derived from an EMBL/GenBank/DDBJ whole genome shotgun (WGS) entry which is preliminary data.</text>
</comment>
<dbReference type="InterPro" id="IPR011663">
    <property type="entry name" value="UTRA"/>
</dbReference>
<evidence type="ECO:0000256" key="2">
    <source>
        <dbReference type="ARBA" id="ARBA00023125"/>
    </source>
</evidence>
<evidence type="ECO:0000313" key="6">
    <source>
        <dbReference type="Proteomes" id="UP000289437"/>
    </source>
</evidence>
<accession>A0A4Q0SZY0</accession>
<keyword evidence="1" id="KW-0805">Transcription regulation</keyword>
<name>A0A4Q0SZY0_9BACT</name>
<dbReference type="SUPFAM" id="SSF46785">
    <property type="entry name" value="Winged helix' DNA-binding domain"/>
    <property type="match status" value="1"/>
</dbReference>
<dbReference type="InterPro" id="IPR000524">
    <property type="entry name" value="Tscrpt_reg_HTH_GntR"/>
</dbReference>
<dbReference type="GO" id="GO:0003677">
    <property type="term" value="F:DNA binding"/>
    <property type="evidence" value="ECO:0007669"/>
    <property type="project" value="UniProtKB-KW"/>
</dbReference>
<dbReference type="GO" id="GO:0003700">
    <property type="term" value="F:DNA-binding transcription factor activity"/>
    <property type="evidence" value="ECO:0007669"/>
    <property type="project" value="InterPro"/>
</dbReference>
<dbReference type="PANTHER" id="PTHR44846">
    <property type="entry name" value="MANNOSYL-D-GLYCERATE TRANSPORT/METABOLISM SYSTEM REPRESSOR MNGR-RELATED"/>
    <property type="match status" value="1"/>
</dbReference>
<dbReference type="SUPFAM" id="SSF64288">
    <property type="entry name" value="Chorismate lyase-like"/>
    <property type="match status" value="1"/>
</dbReference>
<dbReference type="InterPro" id="IPR050679">
    <property type="entry name" value="Bact_HTH_transcr_reg"/>
</dbReference>
<gene>
    <name evidence="5" type="ORF">GRAN_3895</name>
</gene>
<evidence type="ECO:0000256" key="3">
    <source>
        <dbReference type="ARBA" id="ARBA00023163"/>
    </source>
</evidence>
<organism evidence="5 6">
    <name type="scientific">Granulicella sibirica</name>
    <dbReference type="NCBI Taxonomy" id="2479048"/>
    <lineage>
        <taxon>Bacteria</taxon>
        <taxon>Pseudomonadati</taxon>
        <taxon>Acidobacteriota</taxon>
        <taxon>Terriglobia</taxon>
        <taxon>Terriglobales</taxon>
        <taxon>Acidobacteriaceae</taxon>
        <taxon>Granulicella</taxon>
    </lineage>
</organism>
<dbReference type="InterPro" id="IPR028978">
    <property type="entry name" value="Chorismate_lyase_/UTRA_dom_sf"/>
</dbReference>
<dbReference type="Proteomes" id="UP000289437">
    <property type="component" value="Unassembled WGS sequence"/>
</dbReference>
<dbReference type="SMART" id="SM00866">
    <property type="entry name" value="UTRA"/>
    <property type="match status" value="1"/>
</dbReference>
<sequence length="246" mass="27295">MFTPLEKSGFVPLYFQIQSQLTQKIREGFMRAGEALPGEAELSRIFGVSRMTSRQALQGLKSEGLAVRERGRGTFVAEPKVEKDIATRMGFTAEMRALGKKATAQELIRKTVPADPQIAERLELAPGALVFMLRRLRFADGKPLAIEEAFLPLERMPGIEQVDFSVNSLYETLQGRYNIRFGTVDEIIEARAATKEEASALKVPTRSSLLVISSSLRDEASRPIEVGQSLYRGDLYRAVLHFSAGS</sequence>